<evidence type="ECO:0000256" key="1">
    <source>
        <dbReference type="PIRSR" id="PIRSR601310-1"/>
    </source>
</evidence>
<dbReference type="SUPFAM" id="SSF48366">
    <property type="entry name" value="Ras GEF"/>
    <property type="match status" value="1"/>
</dbReference>
<dbReference type="PROSITE" id="PS51084">
    <property type="entry name" value="HIT_2"/>
    <property type="match status" value="1"/>
</dbReference>
<feature type="compositionally biased region" description="Basic and acidic residues" evidence="5">
    <location>
        <begin position="682"/>
        <end position="693"/>
    </location>
</feature>
<dbReference type="PANTHER" id="PTHR46648:SF1">
    <property type="entry name" value="ADENOSINE 5'-MONOPHOSPHORAMIDASE HNT1"/>
    <property type="match status" value="1"/>
</dbReference>
<dbReference type="GO" id="GO:0009117">
    <property type="term" value="P:nucleotide metabolic process"/>
    <property type="evidence" value="ECO:0007669"/>
    <property type="project" value="TreeGrafter"/>
</dbReference>
<evidence type="ECO:0000256" key="5">
    <source>
        <dbReference type="SAM" id="MobiDB-lite"/>
    </source>
</evidence>
<feature type="compositionally biased region" description="Polar residues" evidence="5">
    <location>
        <begin position="531"/>
        <end position="542"/>
    </location>
</feature>
<evidence type="ECO:0000313" key="8">
    <source>
        <dbReference type="EMBL" id="CAG8542734.1"/>
    </source>
</evidence>
<feature type="domain" description="Ras-GEF" evidence="6">
    <location>
        <begin position="186"/>
        <end position="427"/>
    </location>
</feature>
<dbReference type="GO" id="GO:0007264">
    <property type="term" value="P:small GTPase-mediated signal transduction"/>
    <property type="evidence" value="ECO:0007669"/>
    <property type="project" value="InterPro"/>
</dbReference>
<feature type="active site" description="Tele-AMP-histidine intermediate" evidence="1">
    <location>
        <position position="812"/>
    </location>
</feature>
<feature type="compositionally biased region" description="Polar residues" evidence="5">
    <location>
        <begin position="570"/>
        <end position="581"/>
    </location>
</feature>
<organism evidence="8 9">
    <name type="scientific">Diversispora eburnea</name>
    <dbReference type="NCBI Taxonomy" id="1213867"/>
    <lineage>
        <taxon>Eukaryota</taxon>
        <taxon>Fungi</taxon>
        <taxon>Fungi incertae sedis</taxon>
        <taxon>Mucoromycota</taxon>
        <taxon>Glomeromycotina</taxon>
        <taxon>Glomeromycetes</taxon>
        <taxon>Diversisporales</taxon>
        <taxon>Diversisporaceae</taxon>
        <taxon>Diversispora</taxon>
    </lineage>
</organism>
<keyword evidence="3" id="KW-0344">Guanine-nucleotide releasing factor</keyword>
<feature type="domain" description="HIT" evidence="7">
    <location>
        <begin position="716"/>
        <end position="827"/>
    </location>
</feature>
<evidence type="ECO:0000259" key="6">
    <source>
        <dbReference type="PROSITE" id="PS50009"/>
    </source>
</evidence>
<dbReference type="GO" id="GO:0005085">
    <property type="term" value="F:guanyl-nucleotide exchange factor activity"/>
    <property type="evidence" value="ECO:0007669"/>
    <property type="project" value="UniProtKB-KW"/>
</dbReference>
<comment type="caution">
    <text evidence="8">The sequence shown here is derived from an EMBL/GenBank/DDBJ whole genome shotgun (WGS) entry which is preliminary data.</text>
</comment>
<dbReference type="InterPro" id="IPR036265">
    <property type="entry name" value="HIT-like_sf"/>
</dbReference>
<dbReference type="Proteomes" id="UP000789706">
    <property type="component" value="Unassembled WGS sequence"/>
</dbReference>
<dbReference type="PROSITE" id="PS50009">
    <property type="entry name" value="RASGEF_CAT"/>
    <property type="match status" value="1"/>
</dbReference>
<dbReference type="InterPro" id="IPR001895">
    <property type="entry name" value="RASGEF_cat_dom"/>
</dbReference>
<dbReference type="InterPro" id="IPR036964">
    <property type="entry name" value="RASGEF_cat_dom_sf"/>
</dbReference>
<dbReference type="GO" id="GO:0003824">
    <property type="term" value="F:catalytic activity"/>
    <property type="evidence" value="ECO:0007669"/>
    <property type="project" value="InterPro"/>
</dbReference>
<dbReference type="SMART" id="SM00147">
    <property type="entry name" value="RasGEF"/>
    <property type="match status" value="1"/>
</dbReference>
<dbReference type="Pfam" id="PF00617">
    <property type="entry name" value="RasGEF"/>
    <property type="match status" value="1"/>
</dbReference>
<feature type="short sequence motif" description="Histidine triad motif" evidence="2 4">
    <location>
        <begin position="810"/>
        <end position="814"/>
    </location>
</feature>
<evidence type="ECO:0000256" key="4">
    <source>
        <dbReference type="PROSITE-ProRule" id="PRU00464"/>
    </source>
</evidence>
<dbReference type="OrthoDB" id="10254377at2759"/>
<dbReference type="InterPro" id="IPR001310">
    <property type="entry name" value="Histidine_triad_HIT"/>
</dbReference>
<feature type="region of interest" description="Disordered" evidence="5">
    <location>
        <begin position="570"/>
        <end position="619"/>
    </location>
</feature>
<feature type="region of interest" description="Disordered" evidence="5">
    <location>
        <begin position="516"/>
        <end position="542"/>
    </location>
</feature>
<keyword evidence="9" id="KW-1185">Reference proteome</keyword>
<evidence type="ECO:0000256" key="2">
    <source>
        <dbReference type="PIRSR" id="PIRSR601310-3"/>
    </source>
</evidence>
<dbReference type="InterPro" id="IPR011146">
    <property type="entry name" value="HIT-like"/>
</dbReference>
<dbReference type="SUPFAM" id="SSF54197">
    <property type="entry name" value="HIT-like"/>
    <property type="match status" value="1"/>
</dbReference>
<proteinExistence type="predicted"/>
<evidence type="ECO:0000313" key="9">
    <source>
        <dbReference type="Proteomes" id="UP000789706"/>
    </source>
</evidence>
<dbReference type="EMBL" id="CAJVPK010000718">
    <property type="protein sequence ID" value="CAG8542734.1"/>
    <property type="molecule type" value="Genomic_DNA"/>
</dbReference>
<feature type="region of interest" description="Disordered" evidence="5">
    <location>
        <begin position="632"/>
        <end position="721"/>
    </location>
</feature>
<protein>
    <submittedName>
        <fullName evidence="8">3537_t:CDS:1</fullName>
    </submittedName>
</protein>
<gene>
    <name evidence="8" type="ORF">DEBURN_LOCUS6695</name>
</gene>
<sequence length="846" mass="94415">MNSWESLYHAATNDYNTGNFKESYINYCKAANALLFKLSNEVAFVRKDAVKSKPTNSARLFHQLKSCVASLEDILHNQLTNGHFPSPQPSYISDVATSIFTNSNPQPLHLPLVPFSPLTRQAIHYAHELATASQKVSAATQKSNNTKDLSPSVIKLTEEVRAQRTKLDQVNNHIQSVAENTLLYWEAIKVAQQLTIIESQLYSKVDFRKDLTSKDKKNNRAQACMDFHRYLTNSFTHQLIIYADNSANSSRNPRENIIAFAIKIAFYLFNVHRNFNSFAAVIKALTSPEVYRIKRLWNNVSSRQNQILKELSVYIKKEDNEYKAYKEIVSQKVEEFRDASKGMIIIPWMQPHYEEIKKITQSYTSGKSGDSSNVILSAPGARKLDSIFSFLEQCQKNQMPRDDDEISTSRKTASTSRVREQITLDGNTIPLPLDLSCQGFGDLGIHHWLVSRVYLTKQQLIDESIEIEPLGENEQLPCDVGSDDGGDNIETTTNVSTKNIIVTEFNVQSKLSENSGMDKITASPKGPINIKSGQIESSPKTRINEISTLHASLMEETSKSVEMFEENTTQIDFSKSDSTPRSAAIAIPQSSKSNQPISSPQSNSVKNLNPNAPAFVPRSQSFSTPSILVLSGGGDGIKESSTKEFGEIENINKSEEDEDESEFIYEGASTSNDQKGNEEEESVFHYEKDDTSEFKYYPSKSPNLSNSSTPSNSDNIGKPTDNGGIPAITVKINGGAINKNTYLAFLDISPLSEGHTLVIPKYHSKFLHELPDEYLADLLPVAKKVAIATGAEQYNILQNNGPLAHQVVEHVHIHVEKGLGIRWDSQQTSKEELKATADRITKRVKI</sequence>
<dbReference type="Gene3D" id="1.10.840.10">
    <property type="entry name" value="Ras guanine-nucleotide exchange factors catalytic domain"/>
    <property type="match status" value="1"/>
</dbReference>
<dbReference type="PANTHER" id="PTHR46648">
    <property type="entry name" value="HIT FAMILY PROTEIN 1"/>
    <property type="match status" value="1"/>
</dbReference>
<name>A0A9N9ATJ7_9GLOM</name>
<feature type="compositionally biased region" description="Low complexity" evidence="5">
    <location>
        <begin position="698"/>
        <end position="713"/>
    </location>
</feature>
<accession>A0A9N9ATJ7</accession>
<dbReference type="PRINTS" id="PR00332">
    <property type="entry name" value="HISTRIAD"/>
</dbReference>
<evidence type="ECO:0000259" key="7">
    <source>
        <dbReference type="PROSITE" id="PS51084"/>
    </source>
</evidence>
<feature type="compositionally biased region" description="Basic and acidic residues" evidence="5">
    <location>
        <begin position="636"/>
        <end position="654"/>
    </location>
</feature>
<dbReference type="Gene3D" id="3.30.428.10">
    <property type="entry name" value="HIT-like"/>
    <property type="match status" value="1"/>
</dbReference>
<dbReference type="Pfam" id="PF01230">
    <property type="entry name" value="HIT"/>
    <property type="match status" value="1"/>
</dbReference>
<feature type="compositionally biased region" description="Low complexity" evidence="5">
    <location>
        <begin position="587"/>
        <end position="604"/>
    </location>
</feature>
<dbReference type="InterPro" id="IPR023578">
    <property type="entry name" value="Ras_GEF_dom_sf"/>
</dbReference>
<evidence type="ECO:0000256" key="3">
    <source>
        <dbReference type="PROSITE-ProRule" id="PRU00168"/>
    </source>
</evidence>
<reference evidence="8" key="1">
    <citation type="submission" date="2021-06" db="EMBL/GenBank/DDBJ databases">
        <authorList>
            <person name="Kallberg Y."/>
            <person name="Tangrot J."/>
            <person name="Rosling A."/>
        </authorList>
    </citation>
    <scope>NUCLEOTIDE SEQUENCE</scope>
    <source>
        <strain evidence="8">AZ414A</strain>
    </source>
</reference>
<dbReference type="AlphaFoldDB" id="A0A9N9ATJ7"/>